<dbReference type="GO" id="GO:0005829">
    <property type="term" value="C:cytosol"/>
    <property type="evidence" value="ECO:0007669"/>
    <property type="project" value="TreeGrafter"/>
</dbReference>
<evidence type="ECO:0000256" key="5">
    <source>
        <dbReference type="ARBA" id="ARBA00022676"/>
    </source>
</evidence>
<name>A0A516SHC5_9NEIS</name>
<evidence type="ECO:0000256" key="6">
    <source>
        <dbReference type="ARBA" id="ARBA00022679"/>
    </source>
</evidence>
<organism evidence="11 12">
    <name type="scientific">Chitinimonas arctica</name>
    <dbReference type="NCBI Taxonomy" id="2594795"/>
    <lineage>
        <taxon>Bacteria</taxon>
        <taxon>Pseudomonadati</taxon>
        <taxon>Pseudomonadota</taxon>
        <taxon>Betaproteobacteria</taxon>
        <taxon>Neisseriales</taxon>
        <taxon>Chitinibacteraceae</taxon>
        <taxon>Chitinimonas</taxon>
    </lineage>
</organism>
<keyword evidence="5 8" id="KW-0328">Glycosyltransferase</keyword>
<evidence type="ECO:0000256" key="4">
    <source>
        <dbReference type="ARBA" id="ARBA00010281"/>
    </source>
</evidence>
<dbReference type="InterPro" id="IPR001296">
    <property type="entry name" value="Glyco_trans_1"/>
</dbReference>
<dbReference type="PANTHER" id="PTHR45825:SF11">
    <property type="entry name" value="ALPHA AMYLASE DOMAIN-CONTAINING PROTEIN"/>
    <property type="match status" value="1"/>
</dbReference>
<dbReference type="GO" id="GO:0004373">
    <property type="term" value="F:alpha-1,4-glucan glucosyltransferase (UDP-glucose donor) activity"/>
    <property type="evidence" value="ECO:0007669"/>
    <property type="project" value="InterPro"/>
</dbReference>
<dbReference type="GO" id="GO:0005978">
    <property type="term" value="P:glycogen biosynthetic process"/>
    <property type="evidence" value="ECO:0007669"/>
    <property type="project" value="UniProtKB-UniRule"/>
</dbReference>
<dbReference type="HAMAP" id="MF_00484">
    <property type="entry name" value="Glycogen_synth"/>
    <property type="match status" value="1"/>
</dbReference>
<dbReference type="UniPathway" id="UPA00164"/>
<sequence>MISLPKVLHIAAECYPLLKTGGLADVVGALPAAQRALGADARILLPGFPAIRAGMRDAKPVAGFGAQFGAAAVNLWYARLADGVPVYMVEAPGLYDRGGNPYADGNQHPYGDNHRRFALLGWVAAQLADGYLADWRPEVLHSHDWHAGLASAYLCQLAAQRGRKLATSIFTVHNLAYQGLFPAEVFGELGLPADFFQIDGLEFHGQLSFIKAGLHYSDRIATVSPSYAGEIQTTEHGCGLDGLLRQRSARLAGILNGVDEALWNPADDPALAAPFDADRPSGKQQCKCALQVELGLNVAVATPMFGVISRLTEQKGLHLALAGAQALLAQGGQLVVLGNGEAALEAGFQQLASRYPGQVAVSLAFDETLSHRIFAGCDVVLVPSRFEPCGLTQMYGMRYGALPLARRTGGLADTVRDCSLENLADGSANGFVFERFEQPDFDAAVRRAYTLYAEPPRWQAVQQQAMRRHFGWSGPAGAYLDLYRVAG</sequence>
<feature type="domain" description="Starch synthase catalytic" evidence="10">
    <location>
        <begin position="6"/>
        <end position="246"/>
    </location>
</feature>
<dbReference type="Gene3D" id="3.40.50.2000">
    <property type="entry name" value="Glycogen Phosphorylase B"/>
    <property type="match status" value="2"/>
</dbReference>
<dbReference type="Proteomes" id="UP000317550">
    <property type="component" value="Chromosome"/>
</dbReference>
<accession>A0A516SHC5</accession>
<keyword evidence="6 8" id="KW-0808">Transferase</keyword>
<proteinExistence type="inferred from homology"/>
<comment type="catalytic activity">
    <reaction evidence="1 8">
        <text>[(1-&gt;4)-alpha-D-glucosyl](n) + ADP-alpha-D-glucose = [(1-&gt;4)-alpha-D-glucosyl](n+1) + ADP + H(+)</text>
        <dbReference type="Rhea" id="RHEA:18189"/>
        <dbReference type="Rhea" id="RHEA-COMP:9584"/>
        <dbReference type="Rhea" id="RHEA-COMP:9587"/>
        <dbReference type="ChEBI" id="CHEBI:15378"/>
        <dbReference type="ChEBI" id="CHEBI:15444"/>
        <dbReference type="ChEBI" id="CHEBI:57498"/>
        <dbReference type="ChEBI" id="CHEBI:456216"/>
        <dbReference type="EC" id="2.4.1.21"/>
    </reaction>
</comment>
<dbReference type="OrthoDB" id="6286688at2"/>
<protein>
    <recommendedName>
        <fullName evidence="8">Glycogen synthase</fullName>
        <ecNumber evidence="8">2.4.1.21</ecNumber>
    </recommendedName>
    <alternativeName>
        <fullName evidence="8">Starch [bacterial glycogen] synthase</fullName>
    </alternativeName>
</protein>
<evidence type="ECO:0000256" key="1">
    <source>
        <dbReference type="ARBA" id="ARBA00001478"/>
    </source>
</evidence>
<comment type="pathway">
    <text evidence="3 8">Glycan biosynthesis; glycogen biosynthesis.</text>
</comment>
<dbReference type="CDD" id="cd03791">
    <property type="entry name" value="GT5_Glycogen_synthase_DULL1-like"/>
    <property type="match status" value="1"/>
</dbReference>
<evidence type="ECO:0000313" key="11">
    <source>
        <dbReference type="EMBL" id="QDQ27530.1"/>
    </source>
</evidence>
<feature type="binding site" evidence="8">
    <location>
        <position position="19"/>
    </location>
    <ligand>
        <name>ADP-alpha-D-glucose</name>
        <dbReference type="ChEBI" id="CHEBI:57498"/>
    </ligand>
</feature>
<comment type="similarity">
    <text evidence="4 8">Belongs to the glycosyltransferase 1 family. Bacterial/plant glycogen synthase subfamily.</text>
</comment>
<evidence type="ECO:0000256" key="3">
    <source>
        <dbReference type="ARBA" id="ARBA00004964"/>
    </source>
</evidence>
<evidence type="ECO:0000256" key="7">
    <source>
        <dbReference type="ARBA" id="ARBA00023056"/>
    </source>
</evidence>
<keyword evidence="7 8" id="KW-0320">Glycogen biosynthesis</keyword>
<dbReference type="InterPro" id="IPR013534">
    <property type="entry name" value="Starch_synth_cat_dom"/>
</dbReference>
<dbReference type="PANTHER" id="PTHR45825">
    <property type="entry name" value="GRANULE-BOUND STARCH SYNTHASE 1, CHLOROPLASTIC/AMYLOPLASTIC"/>
    <property type="match status" value="1"/>
</dbReference>
<feature type="domain" description="Glycosyl transferase family 1" evidence="9">
    <location>
        <begin position="303"/>
        <end position="451"/>
    </location>
</feature>
<evidence type="ECO:0000313" key="12">
    <source>
        <dbReference type="Proteomes" id="UP000317550"/>
    </source>
</evidence>
<dbReference type="EC" id="2.4.1.21" evidence="8"/>
<dbReference type="Pfam" id="PF08323">
    <property type="entry name" value="Glyco_transf_5"/>
    <property type="match status" value="1"/>
</dbReference>
<dbReference type="SUPFAM" id="SSF53756">
    <property type="entry name" value="UDP-Glycosyltransferase/glycogen phosphorylase"/>
    <property type="match status" value="1"/>
</dbReference>
<dbReference type="Pfam" id="PF00534">
    <property type="entry name" value="Glycos_transf_1"/>
    <property type="match status" value="1"/>
</dbReference>
<reference evidence="12" key="1">
    <citation type="submission" date="2019-07" db="EMBL/GenBank/DDBJ databases">
        <title>Chitinimonas sp. nov., isolated from Ny-Alesund, arctica soil.</title>
        <authorList>
            <person name="Xu Q."/>
            <person name="Peng F."/>
        </authorList>
    </citation>
    <scope>NUCLEOTIDE SEQUENCE [LARGE SCALE GENOMIC DNA]</scope>
    <source>
        <strain evidence="12">R3-44</strain>
    </source>
</reference>
<evidence type="ECO:0000256" key="8">
    <source>
        <dbReference type="HAMAP-Rule" id="MF_00484"/>
    </source>
</evidence>
<dbReference type="EMBL" id="CP041730">
    <property type="protein sequence ID" value="QDQ27530.1"/>
    <property type="molecule type" value="Genomic_DNA"/>
</dbReference>
<dbReference type="KEGG" id="cari:FNU76_14835"/>
<gene>
    <name evidence="8 11" type="primary">glgA</name>
    <name evidence="11" type="ORF">FNU76_14835</name>
</gene>
<dbReference type="NCBIfam" id="TIGR02095">
    <property type="entry name" value="glgA"/>
    <property type="match status" value="1"/>
</dbReference>
<evidence type="ECO:0000259" key="9">
    <source>
        <dbReference type="Pfam" id="PF00534"/>
    </source>
</evidence>
<dbReference type="GO" id="GO:0009011">
    <property type="term" value="F:alpha-1,4-glucan glucosyltransferase (ADP-glucose donor) activity"/>
    <property type="evidence" value="ECO:0007669"/>
    <property type="project" value="UniProtKB-UniRule"/>
</dbReference>
<evidence type="ECO:0000256" key="2">
    <source>
        <dbReference type="ARBA" id="ARBA00002764"/>
    </source>
</evidence>
<dbReference type="RefSeq" id="WP_144278923.1">
    <property type="nucleotide sequence ID" value="NZ_CP041730.1"/>
</dbReference>
<dbReference type="AlphaFoldDB" id="A0A516SHC5"/>
<dbReference type="NCBIfam" id="NF001899">
    <property type="entry name" value="PRK00654.1-2"/>
    <property type="match status" value="1"/>
</dbReference>
<comment type="function">
    <text evidence="2 8">Synthesizes alpha-1,4-glucan chains using ADP-glucose.</text>
</comment>
<dbReference type="InterPro" id="IPR011835">
    <property type="entry name" value="GS/SS"/>
</dbReference>
<evidence type="ECO:0000259" key="10">
    <source>
        <dbReference type="Pfam" id="PF08323"/>
    </source>
</evidence>
<keyword evidence="12" id="KW-1185">Reference proteome</keyword>